<keyword evidence="2" id="KW-0812">Transmembrane</keyword>
<keyword evidence="4" id="KW-1185">Reference proteome</keyword>
<gene>
    <name evidence="3" type="ORF">XhyaCFBP1156_18540</name>
</gene>
<dbReference type="AlphaFoldDB" id="A0A2S7EQU7"/>
<feature type="transmembrane region" description="Helical" evidence="2">
    <location>
        <begin position="43"/>
        <end position="68"/>
    </location>
</feature>
<feature type="transmembrane region" description="Helical" evidence="2">
    <location>
        <begin position="80"/>
        <end position="102"/>
    </location>
</feature>
<dbReference type="InterPro" id="IPR035362">
    <property type="entry name" value="KleE"/>
</dbReference>
<keyword evidence="2" id="KW-0472">Membrane</keyword>
<dbReference type="Pfam" id="PF17394">
    <property type="entry name" value="KleE"/>
    <property type="match status" value="1"/>
</dbReference>
<comment type="caution">
    <text evidence="3">The sequence shown here is derived from an EMBL/GenBank/DDBJ whole genome shotgun (WGS) entry which is preliminary data.</text>
</comment>
<sequence>MTNIIKFPGKAEAPAEVAPEPAAQEKPAPAAPRRGLFAPVVKAVWVVVVLVWPLLKWIVSIDVFFQFIRMVYHWNTPGVFAGWTFLAHFAVLVALTYFVSIYKPKGI</sequence>
<proteinExistence type="predicted"/>
<keyword evidence="2" id="KW-1133">Transmembrane helix</keyword>
<dbReference type="EMBL" id="MDEG01000027">
    <property type="protein sequence ID" value="PPU95482.1"/>
    <property type="molecule type" value="Genomic_DNA"/>
</dbReference>
<dbReference type="Proteomes" id="UP000238261">
    <property type="component" value="Unassembled WGS sequence"/>
</dbReference>
<dbReference type="OrthoDB" id="7476652at2"/>
<name>A0A2S7EQU7_9XANT</name>
<evidence type="ECO:0000256" key="1">
    <source>
        <dbReference type="SAM" id="MobiDB-lite"/>
    </source>
</evidence>
<evidence type="ECO:0000313" key="3">
    <source>
        <dbReference type="EMBL" id="PPU95482.1"/>
    </source>
</evidence>
<accession>A0A2S7EQU7</accession>
<dbReference type="RefSeq" id="WP_075122821.1">
    <property type="nucleotide sequence ID" value="NZ_CP043477.1"/>
</dbReference>
<reference evidence="4" key="1">
    <citation type="submission" date="2016-08" db="EMBL/GenBank/DDBJ databases">
        <authorList>
            <person name="Merda D."/>
            <person name="Briand M."/>
            <person name="Taghouti G."/>
            <person name="Carrere S."/>
            <person name="Gouzy J."/>
            <person name="Portier P."/>
            <person name="Jacques M.-A."/>
            <person name="Fischer-Le Saux M."/>
        </authorList>
    </citation>
    <scope>NUCLEOTIDE SEQUENCE [LARGE SCALE GENOMIC DNA]</scope>
    <source>
        <strain evidence="4">CFBP1156</strain>
    </source>
</reference>
<feature type="compositionally biased region" description="Low complexity" evidence="1">
    <location>
        <begin position="11"/>
        <end position="29"/>
    </location>
</feature>
<protein>
    <submittedName>
        <fullName evidence="3">Protein kleE</fullName>
    </submittedName>
</protein>
<organism evidence="3 4">
    <name type="scientific">Xanthomonas hyacinthi</name>
    <dbReference type="NCBI Taxonomy" id="56455"/>
    <lineage>
        <taxon>Bacteria</taxon>
        <taxon>Pseudomonadati</taxon>
        <taxon>Pseudomonadota</taxon>
        <taxon>Gammaproteobacteria</taxon>
        <taxon>Lysobacterales</taxon>
        <taxon>Lysobacteraceae</taxon>
        <taxon>Xanthomonas</taxon>
    </lineage>
</organism>
<feature type="region of interest" description="Disordered" evidence="1">
    <location>
        <begin position="1"/>
        <end position="29"/>
    </location>
</feature>
<evidence type="ECO:0000313" key="4">
    <source>
        <dbReference type="Proteomes" id="UP000238261"/>
    </source>
</evidence>
<evidence type="ECO:0000256" key="2">
    <source>
        <dbReference type="SAM" id="Phobius"/>
    </source>
</evidence>